<dbReference type="SUPFAM" id="SSF54523">
    <property type="entry name" value="Pili subunits"/>
    <property type="match status" value="1"/>
</dbReference>
<keyword evidence="1" id="KW-1133">Transmembrane helix</keyword>
<accession>A0A3G9IBC6</accession>
<dbReference type="EMBL" id="AP019307">
    <property type="protein sequence ID" value="BBH16120.1"/>
    <property type="molecule type" value="Genomic_DNA"/>
</dbReference>
<organism evidence="2 3">
    <name type="scientific">Nocardioides baekrokdamisoli</name>
    <dbReference type="NCBI Taxonomy" id="1804624"/>
    <lineage>
        <taxon>Bacteria</taxon>
        <taxon>Bacillati</taxon>
        <taxon>Actinomycetota</taxon>
        <taxon>Actinomycetes</taxon>
        <taxon>Propionibacteriales</taxon>
        <taxon>Nocardioidaceae</taxon>
        <taxon>Nocardioides</taxon>
    </lineage>
</organism>
<dbReference type="RefSeq" id="WP_125566305.1">
    <property type="nucleotide sequence ID" value="NZ_AP019307.1"/>
</dbReference>
<dbReference type="OrthoDB" id="3783984at2"/>
<protein>
    <recommendedName>
        <fullName evidence="4">Prepilin-type N-terminal cleavage/methylation domain-containing protein</fullName>
    </recommendedName>
</protein>
<dbReference type="AlphaFoldDB" id="A0A3G9IBC6"/>
<dbReference type="InterPro" id="IPR012902">
    <property type="entry name" value="N_methyl_site"/>
</dbReference>
<dbReference type="Proteomes" id="UP000271573">
    <property type="component" value="Chromosome"/>
</dbReference>
<gene>
    <name evidence="2" type="ORF">Back2_04070</name>
</gene>
<evidence type="ECO:0008006" key="4">
    <source>
        <dbReference type="Google" id="ProtNLM"/>
    </source>
</evidence>
<keyword evidence="1" id="KW-0812">Transmembrane</keyword>
<dbReference type="Gene3D" id="3.30.700.10">
    <property type="entry name" value="Glycoprotein, Type 4 Pilin"/>
    <property type="match status" value="1"/>
</dbReference>
<dbReference type="InterPro" id="IPR045584">
    <property type="entry name" value="Pilin-like"/>
</dbReference>
<dbReference type="KEGG" id="nbe:Back2_04070"/>
<name>A0A3G9IBC6_9ACTN</name>
<dbReference type="PROSITE" id="PS00409">
    <property type="entry name" value="PROKAR_NTER_METHYL"/>
    <property type="match status" value="1"/>
</dbReference>
<evidence type="ECO:0000313" key="3">
    <source>
        <dbReference type="Proteomes" id="UP000271573"/>
    </source>
</evidence>
<dbReference type="NCBIfam" id="TIGR02532">
    <property type="entry name" value="IV_pilin_GFxxxE"/>
    <property type="match status" value="1"/>
</dbReference>
<reference evidence="2 3" key="1">
    <citation type="submission" date="2018-11" db="EMBL/GenBank/DDBJ databases">
        <title>Complete genome sequence of Nocardioides baekrokdamisoli strain KCTC 39748.</title>
        <authorList>
            <person name="Kang S.W."/>
            <person name="Lee K.C."/>
            <person name="Kim K.K."/>
            <person name="Kim J.S."/>
            <person name="Kim D.S."/>
            <person name="Ko S.H."/>
            <person name="Yang S.H."/>
            <person name="Shin Y.K."/>
            <person name="Lee J.S."/>
        </authorList>
    </citation>
    <scope>NUCLEOTIDE SEQUENCE [LARGE SCALE GENOMIC DNA]</scope>
    <source>
        <strain evidence="2 3">KCTC 39748</strain>
    </source>
</reference>
<keyword evidence="3" id="KW-1185">Reference proteome</keyword>
<evidence type="ECO:0000256" key="1">
    <source>
        <dbReference type="SAM" id="Phobius"/>
    </source>
</evidence>
<sequence>MLTRRGADDEGFTLIELLMTIAILGIIIVAIVGTLFAYLRNANETRARMSESTDQQFVSAYWQQDVSSLGTHGTPSGGSVSYGTGGSVWKPGDTVPSGVPSGCTSIANMVVGFAWNDYKSASTTDSTATWTTTNNASVYFTVTSGVQTELWRTRCNGSTVQTNILAHYLTQVPTVACSPATCNTQTPPATVSITLVVRNLSEAVHNSTGYTTTLTAERRQG</sequence>
<dbReference type="Pfam" id="PF07963">
    <property type="entry name" value="N_methyl"/>
    <property type="match status" value="1"/>
</dbReference>
<keyword evidence="1" id="KW-0472">Membrane</keyword>
<feature type="transmembrane region" description="Helical" evidence="1">
    <location>
        <begin position="12"/>
        <end position="39"/>
    </location>
</feature>
<evidence type="ECO:0000313" key="2">
    <source>
        <dbReference type="EMBL" id="BBH16120.1"/>
    </source>
</evidence>
<proteinExistence type="predicted"/>